<protein>
    <recommendedName>
        <fullName evidence="3">Ribosomal protein S1</fullName>
    </recommendedName>
</protein>
<keyword evidence="2" id="KW-1185">Reference proteome</keyword>
<dbReference type="AlphaFoldDB" id="A0AAW1KI47"/>
<dbReference type="Proteomes" id="UP001458880">
    <property type="component" value="Unassembled WGS sequence"/>
</dbReference>
<dbReference type="EMBL" id="JASPKY010000229">
    <property type="protein sequence ID" value="KAK9718319.1"/>
    <property type="molecule type" value="Genomic_DNA"/>
</dbReference>
<accession>A0AAW1KI47</accession>
<name>A0AAW1KI47_POPJA</name>
<gene>
    <name evidence="1" type="ORF">QE152_g23236</name>
</gene>
<reference evidence="1 2" key="1">
    <citation type="journal article" date="2024" name="BMC Genomics">
        <title>De novo assembly and annotation of Popillia japonica's genome with initial clues to its potential as an invasive pest.</title>
        <authorList>
            <person name="Cucini C."/>
            <person name="Boschi S."/>
            <person name="Funari R."/>
            <person name="Cardaioli E."/>
            <person name="Iannotti N."/>
            <person name="Marturano G."/>
            <person name="Paoli F."/>
            <person name="Bruttini M."/>
            <person name="Carapelli A."/>
            <person name="Frati F."/>
            <person name="Nardi F."/>
        </authorList>
    </citation>
    <scope>NUCLEOTIDE SEQUENCE [LARGE SCALE GENOMIC DNA]</scope>
    <source>
        <strain evidence="1">DMR45628</strain>
    </source>
</reference>
<evidence type="ECO:0000313" key="2">
    <source>
        <dbReference type="Proteomes" id="UP001458880"/>
    </source>
</evidence>
<evidence type="ECO:0008006" key="3">
    <source>
        <dbReference type="Google" id="ProtNLM"/>
    </source>
</evidence>
<comment type="caution">
    <text evidence="1">The sequence shown here is derived from an EMBL/GenBank/DDBJ whole genome shotgun (WGS) entry which is preliminary data.</text>
</comment>
<sequence>MEDLNQVSLGFTKGIKQLTSLEADVKYKVLSAKITQGRYGKTVLLELEQNVVFLPKRYVNAITQQHIENFNSRRYAIVVNEIVKFGDKEIAILSLPYF</sequence>
<proteinExistence type="predicted"/>
<organism evidence="1 2">
    <name type="scientific">Popillia japonica</name>
    <name type="common">Japanese beetle</name>
    <dbReference type="NCBI Taxonomy" id="7064"/>
    <lineage>
        <taxon>Eukaryota</taxon>
        <taxon>Metazoa</taxon>
        <taxon>Ecdysozoa</taxon>
        <taxon>Arthropoda</taxon>
        <taxon>Hexapoda</taxon>
        <taxon>Insecta</taxon>
        <taxon>Pterygota</taxon>
        <taxon>Neoptera</taxon>
        <taxon>Endopterygota</taxon>
        <taxon>Coleoptera</taxon>
        <taxon>Polyphaga</taxon>
        <taxon>Scarabaeiformia</taxon>
        <taxon>Scarabaeidae</taxon>
        <taxon>Rutelinae</taxon>
        <taxon>Popillia</taxon>
    </lineage>
</organism>
<evidence type="ECO:0000313" key="1">
    <source>
        <dbReference type="EMBL" id="KAK9718319.1"/>
    </source>
</evidence>